<dbReference type="InterPro" id="IPR050877">
    <property type="entry name" value="EMX-VAX-Noto_Homeobox_TFs"/>
</dbReference>
<dbReference type="PROSITE" id="PS00027">
    <property type="entry name" value="HOMEOBOX_1"/>
    <property type="match status" value="1"/>
</dbReference>
<keyword evidence="10" id="KW-1185">Reference proteome</keyword>
<dbReference type="OrthoDB" id="6159439at2759"/>
<feature type="region of interest" description="Disordered" evidence="7">
    <location>
        <begin position="123"/>
        <end position="150"/>
    </location>
</feature>
<dbReference type="Gene3D" id="1.10.10.60">
    <property type="entry name" value="Homeodomain-like"/>
    <property type="match status" value="1"/>
</dbReference>
<evidence type="ECO:0000256" key="5">
    <source>
        <dbReference type="PROSITE-ProRule" id="PRU00108"/>
    </source>
</evidence>
<proteinExistence type="predicted"/>
<dbReference type="GO" id="GO:0000981">
    <property type="term" value="F:DNA-binding transcription factor activity, RNA polymerase II-specific"/>
    <property type="evidence" value="ECO:0007669"/>
    <property type="project" value="InterPro"/>
</dbReference>
<keyword evidence="3 5" id="KW-0371">Homeobox</keyword>
<dbReference type="InterPro" id="IPR017970">
    <property type="entry name" value="Homeobox_CS"/>
</dbReference>
<feature type="compositionally biased region" description="Polar residues" evidence="7">
    <location>
        <begin position="128"/>
        <end position="145"/>
    </location>
</feature>
<dbReference type="SUPFAM" id="SSF46689">
    <property type="entry name" value="Homeodomain-like"/>
    <property type="match status" value="1"/>
</dbReference>
<gene>
    <name evidence="9" type="primary">a2-1</name>
    <name evidence="9" type="ORF">PHLGIDRAFT_534801</name>
</gene>
<reference evidence="9 10" key="1">
    <citation type="journal article" date="2014" name="PLoS Genet.">
        <title>Analysis of the Phlebiopsis gigantea genome, transcriptome and secretome provides insight into its pioneer colonization strategies of wood.</title>
        <authorList>
            <person name="Hori C."/>
            <person name="Ishida T."/>
            <person name="Igarashi K."/>
            <person name="Samejima M."/>
            <person name="Suzuki H."/>
            <person name="Master E."/>
            <person name="Ferreira P."/>
            <person name="Ruiz-Duenas F.J."/>
            <person name="Held B."/>
            <person name="Canessa P."/>
            <person name="Larrondo L.F."/>
            <person name="Schmoll M."/>
            <person name="Druzhinina I.S."/>
            <person name="Kubicek C.P."/>
            <person name="Gaskell J.A."/>
            <person name="Kersten P."/>
            <person name="St John F."/>
            <person name="Glasner J."/>
            <person name="Sabat G."/>
            <person name="Splinter BonDurant S."/>
            <person name="Syed K."/>
            <person name="Yadav J."/>
            <person name="Mgbeahuruike A.C."/>
            <person name="Kovalchuk A."/>
            <person name="Asiegbu F.O."/>
            <person name="Lackner G."/>
            <person name="Hoffmeister D."/>
            <person name="Rencoret J."/>
            <person name="Gutierrez A."/>
            <person name="Sun H."/>
            <person name="Lindquist E."/>
            <person name="Barry K."/>
            <person name="Riley R."/>
            <person name="Grigoriev I.V."/>
            <person name="Henrissat B."/>
            <person name="Kues U."/>
            <person name="Berka R.M."/>
            <person name="Martinez A.T."/>
            <person name="Covert S.F."/>
            <person name="Blanchette R.A."/>
            <person name="Cullen D."/>
        </authorList>
    </citation>
    <scope>NUCLEOTIDE SEQUENCE [LARGE SCALE GENOMIC DNA]</scope>
    <source>
        <strain evidence="9 10">11061_1 CR5-6</strain>
    </source>
</reference>
<dbReference type="InterPro" id="IPR001356">
    <property type="entry name" value="HD"/>
</dbReference>
<evidence type="ECO:0000256" key="7">
    <source>
        <dbReference type="SAM" id="MobiDB-lite"/>
    </source>
</evidence>
<dbReference type="CDD" id="cd00086">
    <property type="entry name" value="homeodomain"/>
    <property type="match status" value="1"/>
</dbReference>
<dbReference type="PANTHER" id="PTHR24339:SF28">
    <property type="entry name" value="E5-RELATED"/>
    <property type="match status" value="1"/>
</dbReference>
<feature type="domain" description="Homeobox" evidence="8">
    <location>
        <begin position="66"/>
        <end position="126"/>
    </location>
</feature>
<feature type="DNA-binding region" description="Homeobox" evidence="5">
    <location>
        <begin position="68"/>
        <end position="127"/>
    </location>
</feature>
<evidence type="ECO:0000256" key="4">
    <source>
        <dbReference type="ARBA" id="ARBA00023242"/>
    </source>
</evidence>
<organism evidence="9 10">
    <name type="scientific">Phlebiopsis gigantea (strain 11061_1 CR5-6)</name>
    <name type="common">White-rot fungus</name>
    <name type="synonym">Peniophora gigantea</name>
    <dbReference type="NCBI Taxonomy" id="745531"/>
    <lineage>
        <taxon>Eukaryota</taxon>
        <taxon>Fungi</taxon>
        <taxon>Dikarya</taxon>
        <taxon>Basidiomycota</taxon>
        <taxon>Agaricomycotina</taxon>
        <taxon>Agaricomycetes</taxon>
        <taxon>Polyporales</taxon>
        <taxon>Phanerochaetaceae</taxon>
        <taxon>Phlebiopsis</taxon>
    </lineage>
</organism>
<dbReference type="GO" id="GO:0005634">
    <property type="term" value="C:nucleus"/>
    <property type="evidence" value="ECO:0007669"/>
    <property type="project" value="UniProtKB-SubCell"/>
</dbReference>
<dbReference type="GO" id="GO:0000978">
    <property type="term" value="F:RNA polymerase II cis-regulatory region sequence-specific DNA binding"/>
    <property type="evidence" value="ECO:0007669"/>
    <property type="project" value="TreeGrafter"/>
</dbReference>
<feature type="region of interest" description="Disordered" evidence="7">
    <location>
        <begin position="362"/>
        <end position="401"/>
    </location>
</feature>
<evidence type="ECO:0000259" key="8">
    <source>
        <dbReference type="PROSITE" id="PS50071"/>
    </source>
</evidence>
<name>A0A0C3PAZ7_PHLG1</name>
<sequence>METSMPILAETFLERGEKPEMSSLHGAYALHYASALQSWIEKVCSEVHRRLPQNAQSNSRISRNEVSHPTKRCSFNAEALPILERAFAENRYPTRTERARLAKDTGLDEKQVTVWFQNHRNRAKKESLVSQRPRSVSPAGTSHTTPAKHLPSETCSITFVSSAAGVRMHPSNHAPRQNNCLNSTDAIAPAHAYPSPYPPHCGYDPFPLHVRSSLVLPWPRRMTSRDNPSKVADDDLHAITTAFARLTIEDEDVRQAAPHPPTMRHPRSTRPISCMTATVPTCSPLPAIVRSHSSVQSLRHSTAPPKASLPSFTTLLSHESSSLPSTAHHRTPKSRLKRSWANESAKSHACLFPRSSAIPYPTLSASSPRSSRSRSSRSTSSFRSDSTTPSSRASSILDTPPSTPLWSSVHLPDSDFLVSPSSLLALDASCSLSGDVSNLKPIYADSGIIRVQQFVDVS</sequence>
<feature type="region of interest" description="Disordered" evidence="7">
    <location>
        <begin position="319"/>
        <end position="340"/>
    </location>
</feature>
<evidence type="ECO:0000256" key="6">
    <source>
        <dbReference type="RuleBase" id="RU000682"/>
    </source>
</evidence>
<keyword evidence="2 5" id="KW-0238">DNA-binding</keyword>
<evidence type="ECO:0000256" key="1">
    <source>
        <dbReference type="ARBA" id="ARBA00004123"/>
    </source>
</evidence>
<dbReference type="Proteomes" id="UP000053257">
    <property type="component" value="Unassembled WGS sequence"/>
</dbReference>
<keyword evidence="4 5" id="KW-0539">Nucleus</keyword>
<dbReference type="PANTHER" id="PTHR24339">
    <property type="entry name" value="HOMEOBOX PROTEIN EMX-RELATED"/>
    <property type="match status" value="1"/>
</dbReference>
<evidence type="ECO:0000256" key="2">
    <source>
        <dbReference type="ARBA" id="ARBA00023125"/>
    </source>
</evidence>
<protein>
    <submittedName>
        <fullName evidence="9">Homeodomain transcription factor</fullName>
    </submittedName>
</protein>
<feature type="compositionally biased region" description="Basic residues" evidence="7">
    <location>
        <begin position="327"/>
        <end position="338"/>
    </location>
</feature>
<accession>A0A0C3PAZ7</accession>
<comment type="subcellular location">
    <subcellularLocation>
        <location evidence="1 5 6">Nucleus</location>
    </subcellularLocation>
</comment>
<dbReference type="Pfam" id="PF00046">
    <property type="entry name" value="Homeodomain"/>
    <property type="match status" value="1"/>
</dbReference>
<feature type="compositionally biased region" description="Low complexity" evidence="7">
    <location>
        <begin position="376"/>
        <end position="395"/>
    </location>
</feature>
<dbReference type="AlphaFoldDB" id="A0A0C3PAZ7"/>
<dbReference type="SMART" id="SM00389">
    <property type="entry name" value="HOX"/>
    <property type="match status" value="1"/>
</dbReference>
<evidence type="ECO:0000256" key="3">
    <source>
        <dbReference type="ARBA" id="ARBA00023155"/>
    </source>
</evidence>
<evidence type="ECO:0000313" key="10">
    <source>
        <dbReference type="Proteomes" id="UP000053257"/>
    </source>
</evidence>
<dbReference type="EMBL" id="KN840710">
    <property type="protein sequence ID" value="KIP02043.1"/>
    <property type="molecule type" value="Genomic_DNA"/>
</dbReference>
<dbReference type="InterPro" id="IPR009057">
    <property type="entry name" value="Homeodomain-like_sf"/>
</dbReference>
<dbReference type="PROSITE" id="PS50071">
    <property type="entry name" value="HOMEOBOX_2"/>
    <property type="match status" value="1"/>
</dbReference>
<evidence type="ECO:0000313" key="9">
    <source>
        <dbReference type="EMBL" id="KIP02043.1"/>
    </source>
</evidence>
<dbReference type="HOGENOM" id="CLU_597309_0_0_1"/>